<evidence type="ECO:0000313" key="6">
    <source>
        <dbReference type="Proteomes" id="UP000243217"/>
    </source>
</evidence>
<dbReference type="SUPFAM" id="SSF48403">
    <property type="entry name" value="Ankyrin repeat"/>
    <property type="match status" value="1"/>
</dbReference>
<dbReference type="InterPro" id="IPR036770">
    <property type="entry name" value="Ankyrin_rpt-contain_sf"/>
</dbReference>
<reference evidence="5 6" key="1">
    <citation type="journal article" date="2014" name="Genome Biol. Evol.">
        <title>The secreted proteins of Achlya hypogyna and Thraustotheca clavata identify the ancestral oomycete secretome and reveal gene acquisitions by horizontal gene transfer.</title>
        <authorList>
            <person name="Misner I."/>
            <person name="Blouin N."/>
            <person name="Leonard G."/>
            <person name="Richards T.A."/>
            <person name="Lane C.E."/>
        </authorList>
    </citation>
    <scope>NUCLEOTIDE SEQUENCE [LARGE SCALE GENOMIC DNA]</scope>
    <source>
        <strain evidence="5 6">ATCC 34112</strain>
    </source>
</reference>
<dbReference type="InterPro" id="IPR013087">
    <property type="entry name" value="Znf_C2H2_type"/>
</dbReference>
<dbReference type="PROSITE" id="PS50297">
    <property type="entry name" value="ANK_REP_REGION"/>
    <property type="match status" value="1"/>
</dbReference>
<keyword evidence="6" id="KW-1185">Reference proteome</keyword>
<dbReference type="InterPro" id="IPR002110">
    <property type="entry name" value="Ankyrin_rpt"/>
</dbReference>
<keyword evidence="1" id="KW-0677">Repeat</keyword>
<feature type="repeat" description="ANK" evidence="3">
    <location>
        <begin position="366"/>
        <end position="390"/>
    </location>
</feature>
<name>A0A1W0ACU4_9STRA</name>
<comment type="caution">
    <text evidence="5">The sequence shown here is derived from an EMBL/GenBank/DDBJ whole genome shotgun (WGS) entry which is preliminary data.</text>
</comment>
<gene>
    <name evidence="5" type="ORF">THRCLA_00154</name>
</gene>
<accession>A0A1W0ACU4</accession>
<dbReference type="SMART" id="SM00248">
    <property type="entry name" value="ANK"/>
    <property type="match status" value="5"/>
</dbReference>
<dbReference type="Pfam" id="PF12796">
    <property type="entry name" value="Ank_2"/>
    <property type="match status" value="2"/>
</dbReference>
<dbReference type="Gene3D" id="1.25.40.20">
    <property type="entry name" value="Ankyrin repeat-containing domain"/>
    <property type="match status" value="2"/>
</dbReference>
<protein>
    <recommendedName>
        <fullName evidence="4">C2H2-type domain-containing protein</fullName>
    </recommendedName>
</protein>
<dbReference type="STRING" id="74557.A0A1W0ACU4"/>
<keyword evidence="2 3" id="KW-0040">ANK repeat</keyword>
<dbReference type="Proteomes" id="UP000243217">
    <property type="component" value="Unassembled WGS sequence"/>
</dbReference>
<dbReference type="EMBL" id="JNBS01000052">
    <property type="protein sequence ID" value="OQS07850.1"/>
    <property type="molecule type" value="Genomic_DNA"/>
</dbReference>
<evidence type="ECO:0000256" key="1">
    <source>
        <dbReference type="ARBA" id="ARBA00022737"/>
    </source>
</evidence>
<evidence type="ECO:0000256" key="3">
    <source>
        <dbReference type="PROSITE-ProRule" id="PRU00023"/>
    </source>
</evidence>
<evidence type="ECO:0000259" key="4">
    <source>
        <dbReference type="PROSITE" id="PS00028"/>
    </source>
</evidence>
<evidence type="ECO:0000256" key="2">
    <source>
        <dbReference type="ARBA" id="ARBA00023043"/>
    </source>
</evidence>
<proteinExistence type="predicted"/>
<dbReference type="AlphaFoldDB" id="A0A1W0ACU4"/>
<dbReference type="Pfam" id="PF00023">
    <property type="entry name" value="Ank"/>
    <property type="match status" value="1"/>
</dbReference>
<evidence type="ECO:0000313" key="5">
    <source>
        <dbReference type="EMBL" id="OQS07850.1"/>
    </source>
</evidence>
<feature type="domain" description="C2H2-type" evidence="4">
    <location>
        <begin position="138"/>
        <end position="159"/>
    </location>
</feature>
<dbReference type="PANTHER" id="PTHR24188">
    <property type="entry name" value="ANKYRIN REPEAT PROTEIN"/>
    <property type="match status" value="1"/>
</dbReference>
<dbReference type="PROSITE" id="PS50088">
    <property type="entry name" value="ANK_REPEAT"/>
    <property type="match status" value="1"/>
</dbReference>
<organism evidence="5 6">
    <name type="scientific">Thraustotheca clavata</name>
    <dbReference type="NCBI Taxonomy" id="74557"/>
    <lineage>
        <taxon>Eukaryota</taxon>
        <taxon>Sar</taxon>
        <taxon>Stramenopiles</taxon>
        <taxon>Oomycota</taxon>
        <taxon>Saprolegniomycetes</taxon>
        <taxon>Saprolegniales</taxon>
        <taxon>Achlyaceae</taxon>
        <taxon>Thraustotheca</taxon>
    </lineage>
</organism>
<dbReference type="PANTHER" id="PTHR24188:SF29">
    <property type="entry name" value="GH09064P"/>
    <property type="match status" value="1"/>
</dbReference>
<dbReference type="OrthoDB" id="20872at2759"/>
<sequence>MDNPTISAAIKACIKQCLGPTYVNYYTECRNQLRPGRKKNTGADLELAFAIDVFKQHIRHTRGEKLALRVKTTSEFGLEREFTYLTSQSIGQTMVSILMEDSSLHKVLSDVRCNEKGIISLTTTDHFQWHTKHGRLVCSACGYFFNGQRGLRVHQVLQHGIGYVNAQYEALSSETQLVVYIPRQSSKLPVEKTNAILDSGLEAAKNGDLATLKALVAGGWDCFTTDRHGSNALAWAAGSDHLHVCKFLVESCGLKGEALQGKPGMRRNALHWAARNGSISVCDYLVNCLKIDLDSPTEDGTTPFHFAVWNQQYEMCQWLINEAKCDVHRLNSYGCNASQWSSLTGSVKMMELLQEHGVDLGIRNYNGHSALHKAALRGHLDICRWLVTKGKLGLDHMQADADGFTPITFASANGFQAVGNYLTDVYNTLKTNQKH</sequence>
<dbReference type="PROSITE" id="PS00028">
    <property type="entry name" value="ZINC_FINGER_C2H2_1"/>
    <property type="match status" value="1"/>
</dbReference>